<dbReference type="GO" id="GO:0040029">
    <property type="term" value="P:epigenetic regulation of gene expression"/>
    <property type="evidence" value="ECO:0007669"/>
    <property type="project" value="TreeGrafter"/>
</dbReference>
<dbReference type="EMBL" id="JFHU01000129">
    <property type="protein sequence ID" value="EXX88287.1"/>
    <property type="molecule type" value="Genomic_DNA"/>
</dbReference>
<dbReference type="InterPro" id="IPR037138">
    <property type="entry name" value="His_deacetylse_dom_sf"/>
</dbReference>
<organism evidence="6 7">
    <name type="scientific">Paenibacillus darwinianus</name>
    <dbReference type="NCBI Taxonomy" id="1380763"/>
    <lineage>
        <taxon>Bacteria</taxon>
        <taxon>Bacillati</taxon>
        <taxon>Bacillota</taxon>
        <taxon>Bacilli</taxon>
        <taxon>Bacillales</taxon>
        <taxon>Paenibacillaceae</taxon>
        <taxon>Paenibacillus</taxon>
    </lineage>
</organism>
<comment type="pathway">
    <text evidence="1">Ketone degradation; acetoin degradation.</text>
</comment>
<sequence length="390" mass="43134">MTARAAFIHHAGEAGYKFNDSHPFNPKRLELATDLLLTCEALDETHLHRPAAAEDALLSLIHRADYIEHVKALSIDHPPQPFIAGAERYGLTTEDTPYFSGMHTAASLITGGSVLAAELVMSGKAEHAYHMAGGLHHAFPDRGSGFCVYNDAAVAIADIRLRYGARVLYIDTDVHHGDGVQWAFYADPDVLTYSIHETGKFLFPGTGFVHERGIADGFGRSVNVPVEPYTEDDSWLETFRETVEKAAAAFRPDIIVSQHGCDAHAFDPLSHVHCSMAIYREMPAVIHDLAHRYAGGRWVAVGGGGYDIWRVVPRAWSLVWLEMTGHPIAHALQASDMALPAEWRRRWAPESPVQLPETWLDDVSAWTPIPRRAEIEAANRKTRAIAVQDL</sequence>
<dbReference type="InterPro" id="IPR000286">
    <property type="entry name" value="HDACs"/>
</dbReference>
<evidence type="ECO:0000256" key="4">
    <source>
        <dbReference type="ARBA" id="ARBA00022627"/>
    </source>
</evidence>
<dbReference type="PANTHER" id="PTHR10625">
    <property type="entry name" value="HISTONE DEACETYLASE HDAC1-RELATED"/>
    <property type="match status" value="1"/>
</dbReference>
<evidence type="ECO:0000259" key="5">
    <source>
        <dbReference type="Pfam" id="PF00850"/>
    </source>
</evidence>
<dbReference type="RefSeq" id="WP_036580451.1">
    <property type="nucleotide sequence ID" value="NZ_KK082145.1"/>
</dbReference>
<dbReference type="PRINTS" id="PR01270">
    <property type="entry name" value="HDASUPER"/>
</dbReference>
<dbReference type="PRINTS" id="PR01272">
    <property type="entry name" value="ACUCPROTEIN"/>
</dbReference>
<evidence type="ECO:0000256" key="3">
    <source>
        <dbReference type="ARBA" id="ARBA00020218"/>
    </source>
</evidence>
<protein>
    <recommendedName>
        <fullName evidence="3">Acetoin utilization protein AcuC</fullName>
    </recommendedName>
</protein>
<evidence type="ECO:0000313" key="7">
    <source>
        <dbReference type="Proteomes" id="UP000053750"/>
    </source>
</evidence>
<evidence type="ECO:0000313" key="6">
    <source>
        <dbReference type="EMBL" id="EXX88287.1"/>
    </source>
</evidence>
<dbReference type="InterPro" id="IPR023696">
    <property type="entry name" value="Ureohydrolase_dom_sf"/>
</dbReference>
<dbReference type="OrthoDB" id="9808367at2"/>
<gene>
    <name evidence="6" type="ORF">BG53_02095</name>
</gene>
<dbReference type="Pfam" id="PF00850">
    <property type="entry name" value="Hist_deacetyl"/>
    <property type="match status" value="1"/>
</dbReference>
<dbReference type="CDD" id="cd09994">
    <property type="entry name" value="HDAC_AcuC_like"/>
    <property type="match status" value="1"/>
</dbReference>
<comment type="caution">
    <text evidence="6">The sequence shown here is derived from an EMBL/GenBank/DDBJ whole genome shotgun (WGS) entry which is preliminary data.</text>
</comment>
<dbReference type="AlphaFoldDB" id="A0A9W5W708"/>
<dbReference type="SUPFAM" id="SSF52768">
    <property type="entry name" value="Arginase/deacetylase"/>
    <property type="match status" value="1"/>
</dbReference>
<evidence type="ECO:0000256" key="2">
    <source>
        <dbReference type="ARBA" id="ARBA00005947"/>
    </source>
</evidence>
<reference evidence="6 7" key="1">
    <citation type="submission" date="2014-02" db="EMBL/GenBank/DDBJ databases">
        <title>Genome sequence of Paenibacillus darwinianus reveals adaptive mechanisms for survival in Antarctic soils.</title>
        <authorList>
            <person name="Dsouza M."/>
            <person name="Taylor M.W."/>
            <person name="Turner S.J."/>
            <person name="Aislabie J."/>
        </authorList>
    </citation>
    <scope>NUCLEOTIDE SEQUENCE [LARGE SCALE GENOMIC DNA]</scope>
    <source>
        <strain evidence="6 7">CE1</strain>
    </source>
</reference>
<dbReference type="Gene3D" id="3.40.800.20">
    <property type="entry name" value="Histone deacetylase domain"/>
    <property type="match status" value="1"/>
</dbReference>
<dbReference type="Proteomes" id="UP000053750">
    <property type="component" value="Unassembled WGS sequence"/>
</dbReference>
<proteinExistence type="inferred from homology"/>
<name>A0A9W5W708_9BACL</name>
<dbReference type="InterPro" id="IPR003085">
    <property type="entry name" value="AcuC"/>
</dbReference>
<dbReference type="GO" id="GO:0045150">
    <property type="term" value="P:acetoin catabolic process"/>
    <property type="evidence" value="ECO:0007669"/>
    <property type="project" value="UniProtKB-KW"/>
</dbReference>
<comment type="similarity">
    <text evidence="2">Belongs to the histone deacetylase family.</text>
</comment>
<dbReference type="GO" id="GO:0004407">
    <property type="term" value="F:histone deacetylase activity"/>
    <property type="evidence" value="ECO:0007669"/>
    <property type="project" value="TreeGrafter"/>
</dbReference>
<keyword evidence="7" id="KW-1185">Reference proteome</keyword>
<feature type="domain" description="Histone deacetylase" evidence="5">
    <location>
        <begin position="22"/>
        <end position="321"/>
    </location>
</feature>
<dbReference type="PANTHER" id="PTHR10625:SF10">
    <property type="entry name" value="HISTONE DEACETYLASE HDAC1"/>
    <property type="match status" value="1"/>
</dbReference>
<accession>A0A9W5W708</accession>
<keyword evidence="4" id="KW-0006">Acetoin catabolism</keyword>
<evidence type="ECO:0000256" key="1">
    <source>
        <dbReference type="ARBA" id="ARBA00005101"/>
    </source>
</evidence>
<dbReference type="InterPro" id="IPR023801">
    <property type="entry name" value="His_deacetylse_dom"/>
</dbReference>